<dbReference type="InterPro" id="IPR001307">
    <property type="entry name" value="Thiosulphate_STrfase_CS"/>
</dbReference>
<feature type="domain" description="Rhodanese" evidence="4">
    <location>
        <begin position="15"/>
        <end position="132"/>
    </location>
</feature>
<sequence>MDTLVTTEWLARNLNQADIAIVDSSAFLPTDGRNPVAEFAEAHIPGARFLDINQVADRSSPTPHMLPSAAEFGEAMAALGVGRDDRIIVYDNSPLRTAARGWFMFRHFGAERVAILDGGFQKWRSEGRPVESGEATPRQGRFDAREQSGEVIAKQQIMAGVEMPILDARGKARFEGSEPDPRPNVATGHIPGARNLPFSTFYREDGTLRPDSELREAFDALRIDPEAPFIASCGSGVTANSIIFVAHRLGGRHGKLYDGSWSEWGADPETPKAKGPA</sequence>
<evidence type="ECO:0000313" key="5">
    <source>
        <dbReference type="EMBL" id="MCL6742098.1"/>
    </source>
</evidence>
<evidence type="ECO:0000256" key="3">
    <source>
        <dbReference type="SAM" id="MobiDB-lite"/>
    </source>
</evidence>
<dbReference type="PROSITE" id="PS00380">
    <property type="entry name" value="RHODANESE_1"/>
    <property type="match status" value="1"/>
</dbReference>
<reference evidence="5" key="1">
    <citation type="submission" date="2022-05" db="EMBL/GenBank/DDBJ databases">
        <authorList>
            <person name="Jo J.-H."/>
            <person name="Im W.-T."/>
        </authorList>
    </citation>
    <scope>NUCLEOTIDE SEQUENCE</scope>
    <source>
        <strain evidence="5">RB56-2</strain>
    </source>
</reference>
<dbReference type="EMBL" id="JAMGBB010000001">
    <property type="protein sequence ID" value="MCL6742098.1"/>
    <property type="molecule type" value="Genomic_DNA"/>
</dbReference>
<dbReference type="Proteomes" id="UP001165383">
    <property type="component" value="Unassembled WGS sequence"/>
</dbReference>
<dbReference type="Gene3D" id="3.40.250.10">
    <property type="entry name" value="Rhodanese-like domain"/>
    <property type="match status" value="2"/>
</dbReference>
<name>A0ABT0SCG5_9SPHN</name>
<evidence type="ECO:0000256" key="1">
    <source>
        <dbReference type="ARBA" id="ARBA00022679"/>
    </source>
</evidence>
<evidence type="ECO:0000259" key="4">
    <source>
        <dbReference type="PROSITE" id="PS50206"/>
    </source>
</evidence>
<feature type="domain" description="Rhodanese" evidence="4">
    <location>
        <begin position="165"/>
        <end position="273"/>
    </location>
</feature>
<dbReference type="RefSeq" id="WP_249916446.1">
    <property type="nucleotide sequence ID" value="NZ_JAMGBB010000001.1"/>
</dbReference>
<evidence type="ECO:0000313" key="6">
    <source>
        <dbReference type="Proteomes" id="UP001165383"/>
    </source>
</evidence>
<dbReference type="InterPro" id="IPR001763">
    <property type="entry name" value="Rhodanese-like_dom"/>
</dbReference>
<protein>
    <submittedName>
        <fullName evidence="5">Sulfurtransferase</fullName>
    </submittedName>
</protein>
<evidence type="ECO:0000256" key="2">
    <source>
        <dbReference type="ARBA" id="ARBA00022737"/>
    </source>
</evidence>
<dbReference type="SUPFAM" id="SSF52821">
    <property type="entry name" value="Rhodanese/Cell cycle control phosphatase"/>
    <property type="match status" value="2"/>
</dbReference>
<dbReference type="InterPro" id="IPR045078">
    <property type="entry name" value="TST/MPST-like"/>
</dbReference>
<organism evidence="5 6">
    <name type="scientific">Sphingomonas brevis</name>
    <dbReference type="NCBI Taxonomy" id="2908206"/>
    <lineage>
        <taxon>Bacteria</taxon>
        <taxon>Pseudomonadati</taxon>
        <taxon>Pseudomonadota</taxon>
        <taxon>Alphaproteobacteria</taxon>
        <taxon>Sphingomonadales</taxon>
        <taxon>Sphingomonadaceae</taxon>
        <taxon>Sphingomonas</taxon>
    </lineage>
</organism>
<dbReference type="SMART" id="SM00450">
    <property type="entry name" value="RHOD"/>
    <property type="match status" value="2"/>
</dbReference>
<dbReference type="PANTHER" id="PTHR11364:SF27">
    <property type="entry name" value="SULFURTRANSFERASE"/>
    <property type="match status" value="1"/>
</dbReference>
<gene>
    <name evidence="5" type="ORF">LZ518_13270</name>
</gene>
<keyword evidence="6" id="KW-1185">Reference proteome</keyword>
<dbReference type="PANTHER" id="PTHR11364">
    <property type="entry name" value="THIOSULFATE SULFERTANSFERASE"/>
    <property type="match status" value="1"/>
</dbReference>
<dbReference type="PROSITE" id="PS50206">
    <property type="entry name" value="RHODANESE_3"/>
    <property type="match status" value="2"/>
</dbReference>
<comment type="caution">
    <text evidence="5">The sequence shown here is derived from an EMBL/GenBank/DDBJ whole genome shotgun (WGS) entry which is preliminary data.</text>
</comment>
<accession>A0ABT0SCG5</accession>
<keyword evidence="2" id="KW-0677">Repeat</keyword>
<dbReference type="Pfam" id="PF00581">
    <property type="entry name" value="Rhodanese"/>
    <property type="match status" value="2"/>
</dbReference>
<dbReference type="CDD" id="cd01448">
    <property type="entry name" value="TST_Repeat_1"/>
    <property type="match status" value="1"/>
</dbReference>
<proteinExistence type="predicted"/>
<keyword evidence="1" id="KW-0808">Transferase</keyword>
<dbReference type="InterPro" id="IPR036873">
    <property type="entry name" value="Rhodanese-like_dom_sf"/>
</dbReference>
<feature type="region of interest" description="Disordered" evidence="3">
    <location>
        <begin position="126"/>
        <end position="146"/>
    </location>
</feature>
<dbReference type="CDD" id="cd01449">
    <property type="entry name" value="TST_Repeat_2"/>
    <property type="match status" value="1"/>
</dbReference>